<dbReference type="Proteomes" id="UP000734511">
    <property type="component" value="Unassembled WGS sequence"/>
</dbReference>
<gene>
    <name evidence="2" type="ORF">HCN08_05785</name>
</gene>
<keyword evidence="1" id="KW-0812">Transmembrane</keyword>
<protein>
    <recommendedName>
        <fullName evidence="4">Integral membrane protein</fullName>
    </recommendedName>
</protein>
<dbReference type="EMBL" id="JAATEJ010000003">
    <property type="protein sequence ID" value="NJP42921.1"/>
    <property type="molecule type" value="Genomic_DNA"/>
</dbReference>
<evidence type="ECO:0000313" key="2">
    <source>
        <dbReference type="EMBL" id="NJP42921.1"/>
    </source>
</evidence>
<keyword evidence="1" id="KW-1133">Transmembrane helix</keyword>
<organism evidence="2 3">
    <name type="scientific">Actinacidiphila epipremni</name>
    <dbReference type="NCBI Taxonomy" id="2053013"/>
    <lineage>
        <taxon>Bacteria</taxon>
        <taxon>Bacillati</taxon>
        <taxon>Actinomycetota</taxon>
        <taxon>Actinomycetes</taxon>
        <taxon>Kitasatosporales</taxon>
        <taxon>Streptomycetaceae</taxon>
        <taxon>Actinacidiphila</taxon>
    </lineage>
</organism>
<feature type="transmembrane region" description="Helical" evidence="1">
    <location>
        <begin position="75"/>
        <end position="98"/>
    </location>
</feature>
<sequence length="273" mass="27404">MASPATAVRAGAGMRLLRAAVFAAVCVVLAAAGHTLASGAPVPVWSLALGWVGVFAVVVPLAGRERAMPGIAVSLAAGQLTLHVVFGAGQMCAAPGLYRPGENDGGLLALAARLVCGTHGGPLTVQSARQIVTAAGLDPDTAATMPGMTGMTGGGRPAGPDAHTLMAALPLCSLPMLLGHLLAAVVAGWVLRRGEAAVWRLVRLSVRGAAELAVLNPAVLRRARALLAALAGDAPGPLRPGLWRAGEPPGAAWRTVLLRHSLARRGPPVALAA</sequence>
<comment type="caution">
    <text evidence="2">The sequence shown here is derived from an EMBL/GenBank/DDBJ whole genome shotgun (WGS) entry which is preliminary data.</text>
</comment>
<accession>A0ABX0ZHY4</accession>
<feature type="transmembrane region" description="Helical" evidence="1">
    <location>
        <begin position="42"/>
        <end position="63"/>
    </location>
</feature>
<evidence type="ECO:0000313" key="3">
    <source>
        <dbReference type="Proteomes" id="UP000734511"/>
    </source>
</evidence>
<evidence type="ECO:0000256" key="1">
    <source>
        <dbReference type="SAM" id="Phobius"/>
    </source>
</evidence>
<name>A0ABX0ZHY4_9ACTN</name>
<feature type="transmembrane region" description="Helical" evidence="1">
    <location>
        <begin position="167"/>
        <end position="191"/>
    </location>
</feature>
<keyword evidence="3" id="KW-1185">Reference proteome</keyword>
<keyword evidence="1" id="KW-0472">Membrane</keyword>
<feature type="transmembrane region" description="Helical" evidence="1">
    <location>
        <begin position="16"/>
        <end position="36"/>
    </location>
</feature>
<proteinExistence type="predicted"/>
<evidence type="ECO:0008006" key="4">
    <source>
        <dbReference type="Google" id="ProtNLM"/>
    </source>
</evidence>
<reference evidence="2 3" key="1">
    <citation type="submission" date="2020-03" db="EMBL/GenBank/DDBJ databases">
        <title>WGS of actinomycetes isolated from Thailand.</title>
        <authorList>
            <person name="Thawai C."/>
        </authorList>
    </citation>
    <scope>NUCLEOTIDE SEQUENCE [LARGE SCALE GENOMIC DNA]</scope>
    <source>
        <strain evidence="2 3">PRB2-1</strain>
    </source>
</reference>